<proteinExistence type="predicted"/>
<comment type="caution">
    <text evidence="1">The sequence shown here is derived from an EMBL/GenBank/DDBJ whole genome shotgun (WGS) entry which is preliminary data.</text>
</comment>
<organism evidence="1 2">
    <name type="scientific">Camelus dromedarius</name>
    <name type="common">Dromedary</name>
    <name type="synonym">Arabian camel</name>
    <dbReference type="NCBI Taxonomy" id="9838"/>
    <lineage>
        <taxon>Eukaryota</taxon>
        <taxon>Metazoa</taxon>
        <taxon>Chordata</taxon>
        <taxon>Craniata</taxon>
        <taxon>Vertebrata</taxon>
        <taxon>Euteleostomi</taxon>
        <taxon>Mammalia</taxon>
        <taxon>Eutheria</taxon>
        <taxon>Laurasiatheria</taxon>
        <taxon>Artiodactyla</taxon>
        <taxon>Tylopoda</taxon>
        <taxon>Camelidae</taxon>
        <taxon>Camelus</taxon>
    </lineage>
</organism>
<evidence type="ECO:0000313" key="1">
    <source>
        <dbReference type="EMBL" id="KAB1275030.1"/>
    </source>
</evidence>
<evidence type="ECO:0000313" key="2">
    <source>
        <dbReference type="Proteomes" id="UP000299084"/>
    </source>
</evidence>
<gene>
    <name evidence="1" type="ORF">Cadr_000010833</name>
</gene>
<dbReference type="AlphaFoldDB" id="A0A5N4DVK6"/>
<accession>A0A5N4DVK6</accession>
<dbReference type="Proteomes" id="UP000299084">
    <property type="component" value="Unassembled WGS sequence"/>
</dbReference>
<reference evidence="1 2" key="1">
    <citation type="journal article" date="2019" name="Mol. Ecol. Resour.">
        <title>Improving Illumina assemblies with Hi-C and long reads: an example with the North African dromedary.</title>
        <authorList>
            <person name="Elbers J.P."/>
            <person name="Rogers M.F."/>
            <person name="Perelman P.L."/>
            <person name="Proskuryakova A.A."/>
            <person name="Serdyukova N.A."/>
            <person name="Johnson W.E."/>
            <person name="Horin P."/>
            <person name="Corander J."/>
            <person name="Murphy D."/>
            <person name="Burger P.A."/>
        </authorList>
    </citation>
    <scope>NUCLEOTIDE SEQUENCE [LARGE SCALE GENOMIC DNA]</scope>
    <source>
        <strain evidence="1">Drom800</strain>
        <tissue evidence="1">Blood</tissue>
    </source>
</reference>
<protein>
    <submittedName>
        <fullName evidence="1">Uncharacterized protein</fullName>
    </submittedName>
</protein>
<keyword evidence="2" id="KW-1185">Reference proteome</keyword>
<dbReference type="EMBL" id="JWIN03000009">
    <property type="protein sequence ID" value="KAB1275030.1"/>
    <property type="molecule type" value="Genomic_DNA"/>
</dbReference>
<name>A0A5N4DVK6_CAMDR</name>
<sequence length="56" mass="6213">MKPKVPLEGCQSEPAHWERPPVVTNTLISSQEEAKPLEGFTKPKHLSGRAERLACC</sequence>